<keyword evidence="10" id="KW-0808">Transferase</keyword>
<comment type="similarity">
    <text evidence="3 8">Belongs to the class-II aminoacyl-tRNA synthetase family. HisZ subfamily.</text>
</comment>
<comment type="function">
    <text evidence="7 8">Required for the first step of histidine biosynthesis. May allow the feedback regulation of ATP phosphoribosyltransferase activity by histidine.</text>
</comment>
<evidence type="ECO:0000256" key="6">
    <source>
        <dbReference type="ARBA" id="ARBA00022490"/>
    </source>
</evidence>
<protein>
    <recommendedName>
        <fullName evidence="5 8">ATP phosphoribosyltransferase regulatory subunit</fullName>
    </recommendedName>
</protein>
<comment type="caution">
    <text evidence="10">The sequence shown here is derived from an EMBL/GenBank/DDBJ whole genome shotgun (WGS) entry which is preliminary data.</text>
</comment>
<dbReference type="Pfam" id="PF13393">
    <property type="entry name" value="tRNA-synt_His"/>
    <property type="match status" value="1"/>
</dbReference>
<accession>A0ABS5ID03</accession>
<dbReference type="EMBL" id="JAGTUF010000008">
    <property type="protein sequence ID" value="MBR9972166.1"/>
    <property type="molecule type" value="Genomic_DNA"/>
</dbReference>
<keyword evidence="11" id="KW-1185">Reference proteome</keyword>
<evidence type="ECO:0000256" key="4">
    <source>
        <dbReference type="ARBA" id="ARBA00011496"/>
    </source>
</evidence>
<evidence type="ECO:0000256" key="5">
    <source>
        <dbReference type="ARBA" id="ARBA00020397"/>
    </source>
</evidence>
<keyword evidence="8" id="KW-0368">Histidine biosynthesis</keyword>
<comment type="miscellaneous">
    <text evidence="8">This function is generally fulfilled by the C-terminal part of HisG, which is missing in some bacteria such as this one.</text>
</comment>
<dbReference type="InterPro" id="IPR004517">
    <property type="entry name" value="HisZ"/>
</dbReference>
<dbReference type="HAMAP" id="MF_00125">
    <property type="entry name" value="HisZ"/>
    <property type="match status" value="1"/>
</dbReference>
<evidence type="ECO:0000256" key="8">
    <source>
        <dbReference type="HAMAP-Rule" id="MF_00125"/>
    </source>
</evidence>
<reference evidence="10 11" key="1">
    <citation type="submission" date="2021-04" db="EMBL/GenBank/DDBJ databases">
        <title>Magnetospirillum sulfuroxidans sp. nov., a facultative chemolithoautotrophic sulfur-oxidizing alphaproteobacterium isolated from freshwater sediment and proposals for Paramagetospirillum gen. nov., and Magnetospirillaceae fam. nov.</title>
        <authorList>
            <person name="Koziaeva V."/>
            <person name="Geelhoed J.S."/>
            <person name="Sorokin D.Y."/>
            <person name="Grouzdev D.S."/>
        </authorList>
    </citation>
    <scope>NUCLEOTIDE SEQUENCE [LARGE SCALE GENOMIC DNA]</scope>
    <source>
        <strain evidence="10 11">J10</strain>
    </source>
</reference>
<gene>
    <name evidence="8" type="primary">hisZ</name>
    <name evidence="10" type="ORF">KEC16_10630</name>
</gene>
<comment type="pathway">
    <text evidence="2 8">Amino-acid biosynthesis; L-histidine biosynthesis; L-histidine from 5-phospho-alpha-D-ribose 1-diphosphate: step 1/9.</text>
</comment>
<dbReference type="PIRSF" id="PIRSF001549">
    <property type="entry name" value="His-tRNA_synth"/>
    <property type="match status" value="1"/>
</dbReference>
<comment type="subcellular location">
    <subcellularLocation>
        <location evidence="1 8">Cytoplasm</location>
    </subcellularLocation>
</comment>
<dbReference type="SUPFAM" id="SSF55681">
    <property type="entry name" value="Class II aaRS and biotin synthetases"/>
    <property type="match status" value="1"/>
</dbReference>
<dbReference type="InterPro" id="IPR041715">
    <property type="entry name" value="HisRS-like_core"/>
</dbReference>
<evidence type="ECO:0000256" key="2">
    <source>
        <dbReference type="ARBA" id="ARBA00004667"/>
    </source>
</evidence>
<evidence type="ECO:0000256" key="3">
    <source>
        <dbReference type="ARBA" id="ARBA00005539"/>
    </source>
</evidence>
<dbReference type="RefSeq" id="WP_211548642.1">
    <property type="nucleotide sequence ID" value="NZ_JAGTUF010000008.1"/>
</dbReference>
<dbReference type="GO" id="GO:0016757">
    <property type="term" value="F:glycosyltransferase activity"/>
    <property type="evidence" value="ECO:0007669"/>
    <property type="project" value="UniProtKB-KW"/>
</dbReference>
<proteinExistence type="inferred from homology"/>
<keyword evidence="8" id="KW-0028">Amino-acid biosynthesis</keyword>
<evidence type="ECO:0000256" key="1">
    <source>
        <dbReference type="ARBA" id="ARBA00004496"/>
    </source>
</evidence>
<dbReference type="Gene3D" id="3.30.930.10">
    <property type="entry name" value="Bira Bifunctional Protein, Domain 2"/>
    <property type="match status" value="1"/>
</dbReference>
<keyword evidence="10" id="KW-0328">Glycosyltransferase</keyword>
<evidence type="ECO:0000313" key="11">
    <source>
        <dbReference type="Proteomes" id="UP000680714"/>
    </source>
</evidence>
<evidence type="ECO:0000259" key="9">
    <source>
        <dbReference type="Pfam" id="PF13393"/>
    </source>
</evidence>
<feature type="domain" description="Class II Histidinyl-tRNA synthetase (HisRS)-like catalytic core" evidence="9">
    <location>
        <begin position="13"/>
        <end position="310"/>
    </location>
</feature>
<dbReference type="PANTHER" id="PTHR43707:SF1">
    <property type="entry name" value="HISTIDINE--TRNA LIGASE, MITOCHONDRIAL-RELATED"/>
    <property type="match status" value="1"/>
</dbReference>
<organism evidence="10 11">
    <name type="scientific">Magnetospirillum sulfuroxidans</name>
    <dbReference type="NCBI Taxonomy" id="611300"/>
    <lineage>
        <taxon>Bacteria</taxon>
        <taxon>Pseudomonadati</taxon>
        <taxon>Pseudomonadota</taxon>
        <taxon>Alphaproteobacteria</taxon>
        <taxon>Rhodospirillales</taxon>
        <taxon>Rhodospirillaceae</taxon>
        <taxon>Magnetospirillum</taxon>
    </lineage>
</organism>
<dbReference type="Proteomes" id="UP000680714">
    <property type="component" value="Unassembled WGS sequence"/>
</dbReference>
<dbReference type="InterPro" id="IPR045864">
    <property type="entry name" value="aa-tRNA-synth_II/BPL/LPL"/>
</dbReference>
<comment type="subunit">
    <text evidence="4 8">Heteromultimer composed of HisG and HisZ subunits.</text>
</comment>
<evidence type="ECO:0000256" key="7">
    <source>
        <dbReference type="ARBA" id="ARBA00025246"/>
    </source>
</evidence>
<sequence>MNDFAKNALLPNGLRDILPLDAEFEADVVSRVSAHFSAQGYDRVKPPLIEFEDTLLDGVGAAMAKQCFRVMDPVTQKMMGVRPDMTPQVARIARTRLAGSPRPLRLSYAGQVLRVKGSQLRPERQFGQAGIELIGIDCPEADAEVAILAAEALVALGVPGVSIDLSLPTLVPALLSGLNLAEETLRGSLDHKDAAAVLALGGAAAALLSALLQAAGPAERALSLLAGLELPEAAAAERDRLAEVVGLIAAAIPEVTLTIDPVENRGFEYHTGISFTLFGQNISGELGRGGRYLAGGTEPATGATLFLDTVLAALPGPVAVQRAFIPVGTPRALAQALRAQGWVTVAGLQAVADNAAEAKRLGCGHVLMADGVKSVE</sequence>
<keyword evidence="6 8" id="KW-0963">Cytoplasm</keyword>
<name>A0ABS5ID03_9PROT</name>
<dbReference type="InterPro" id="IPR004516">
    <property type="entry name" value="HisRS/HisZ"/>
</dbReference>
<dbReference type="PANTHER" id="PTHR43707">
    <property type="entry name" value="HISTIDYL-TRNA SYNTHETASE"/>
    <property type="match status" value="1"/>
</dbReference>
<evidence type="ECO:0000313" key="10">
    <source>
        <dbReference type="EMBL" id="MBR9972166.1"/>
    </source>
</evidence>